<feature type="compositionally biased region" description="Low complexity" evidence="1">
    <location>
        <begin position="229"/>
        <end position="256"/>
    </location>
</feature>
<feature type="compositionally biased region" description="Low complexity" evidence="1">
    <location>
        <begin position="360"/>
        <end position="406"/>
    </location>
</feature>
<dbReference type="Gene3D" id="2.60.120.260">
    <property type="entry name" value="Galactose-binding domain-like"/>
    <property type="match status" value="1"/>
</dbReference>
<keyword evidence="2" id="KW-0472">Membrane</keyword>
<protein>
    <submittedName>
        <fullName evidence="3">Uncharacterized protein</fullName>
    </submittedName>
</protein>
<evidence type="ECO:0000256" key="2">
    <source>
        <dbReference type="SAM" id="Phobius"/>
    </source>
</evidence>
<accession>A0A7Z0J349</accession>
<feature type="compositionally biased region" description="Low complexity" evidence="1">
    <location>
        <begin position="488"/>
        <end position="501"/>
    </location>
</feature>
<feature type="region of interest" description="Disordered" evidence="1">
    <location>
        <begin position="211"/>
        <end position="422"/>
    </location>
</feature>
<keyword evidence="4" id="KW-1185">Reference proteome</keyword>
<feature type="compositionally biased region" description="Acidic residues" evidence="1">
    <location>
        <begin position="464"/>
        <end position="487"/>
    </location>
</feature>
<dbReference type="AlphaFoldDB" id="A0A7Z0J349"/>
<dbReference type="Proteomes" id="UP000560069">
    <property type="component" value="Unassembled WGS sequence"/>
</dbReference>
<organism evidence="3 4">
    <name type="scientific">Nesterenkonia sandarakina</name>
    <dbReference type="NCBI Taxonomy" id="272918"/>
    <lineage>
        <taxon>Bacteria</taxon>
        <taxon>Bacillati</taxon>
        <taxon>Actinomycetota</taxon>
        <taxon>Actinomycetes</taxon>
        <taxon>Micrococcales</taxon>
        <taxon>Micrococcaceae</taxon>
        <taxon>Nesterenkonia</taxon>
    </lineage>
</organism>
<name>A0A7Z0J349_9MICC</name>
<dbReference type="EMBL" id="JACCFQ010000001">
    <property type="protein sequence ID" value="NYJ16388.1"/>
    <property type="molecule type" value="Genomic_DNA"/>
</dbReference>
<reference evidence="3 4" key="1">
    <citation type="submission" date="2020-07" db="EMBL/GenBank/DDBJ databases">
        <title>Sequencing the genomes of 1000 actinobacteria strains.</title>
        <authorList>
            <person name="Klenk H.-P."/>
        </authorList>
    </citation>
    <scope>NUCLEOTIDE SEQUENCE [LARGE SCALE GENOMIC DNA]</scope>
    <source>
        <strain evidence="3 4">DSM 15664</strain>
    </source>
</reference>
<dbReference type="RefSeq" id="WP_179441333.1">
    <property type="nucleotide sequence ID" value="NZ_BAAALK010000006.1"/>
</dbReference>
<evidence type="ECO:0000313" key="3">
    <source>
        <dbReference type="EMBL" id="NYJ16388.1"/>
    </source>
</evidence>
<gene>
    <name evidence="3" type="ORF">HNR11_000922</name>
</gene>
<evidence type="ECO:0000313" key="4">
    <source>
        <dbReference type="Proteomes" id="UP000560069"/>
    </source>
</evidence>
<sequence>MAQPFGVGDLVGGRYRVTHHVVTSADQDIVFQASDEVLDRDVSILLASRSNAKQVATSARELAMGSRDSEVQVLDLGLTDERTYLISTLVDPNTLLDLVVPDTAPYVEPFFTDSLGSELFGQSRVMEPETYEDDDEYYAGLHAGASDDRSQDAARRFRRRRPAFLDKVSDSLNRRLNTENDAAALAMAAGQKDPEHTAAADFLRLDMELTSADPAGDTPEDFSGTREIASTAPPATASAAAAVPAAPGSASQAPATEPDGASGGTPVSTASTFHGEASDHGEAAGAAGARQDDLDGDEVVDNPPDSPIDTFNPPPGPPEASQPPLPGPPRSRRLNESVSFTGLIRPVPRLDEETTLQGTAEPSADSNADAAEAAGGSTVPAAGAAAAGSAAASSGAASDGAAGSRSVPATAEPADTDFRDEKPGIGRWITAAGLAALLLIAAVVMFLNLRGGESEDTAATADQTQEEADEGAAAEGSDEAGDQESSSEESAPAETSGPEPEIAGITRVVPDSPDLIADRDGQLSNLFDGDPSTTWVTLSFATADFGGFSSGVGLIAELEEPTEISSVTVNQVGESSGGAFEVLVNDSPSFEGAQQVAEGTLNWDETTVEVDAEGAAGYVIINITELPSQDSPNADGLPFSTELAQIRID</sequence>
<keyword evidence="2" id="KW-0812">Transmembrane</keyword>
<feature type="transmembrane region" description="Helical" evidence="2">
    <location>
        <begin position="428"/>
        <end position="447"/>
    </location>
</feature>
<feature type="compositionally biased region" description="Pro residues" evidence="1">
    <location>
        <begin position="312"/>
        <end position="329"/>
    </location>
</feature>
<evidence type="ECO:0000256" key="1">
    <source>
        <dbReference type="SAM" id="MobiDB-lite"/>
    </source>
</evidence>
<proteinExistence type="predicted"/>
<keyword evidence="2" id="KW-1133">Transmembrane helix</keyword>
<feature type="region of interest" description="Disordered" evidence="1">
    <location>
        <begin position="457"/>
        <end position="507"/>
    </location>
</feature>
<comment type="caution">
    <text evidence="3">The sequence shown here is derived from an EMBL/GenBank/DDBJ whole genome shotgun (WGS) entry which is preliminary data.</text>
</comment>